<evidence type="ECO:0000256" key="1">
    <source>
        <dbReference type="ARBA" id="ARBA00009437"/>
    </source>
</evidence>
<keyword evidence="7" id="KW-1185">Reference proteome</keyword>
<keyword evidence="4" id="KW-0804">Transcription</keyword>
<evidence type="ECO:0000259" key="5">
    <source>
        <dbReference type="PROSITE" id="PS50931"/>
    </source>
</evidence>
<evidence type="ECO:0000256" key="2">
    <source>
        <dbReference type="ARBA" id="ARBA00023015"/>
    </source>
</evidence>
<organism evidence="6 7">
    <name type="scientific">Sphingomonas crocodyli</name>
    <dbReference type="NCBI Taxonomy" id="1979270"/>
    <lineage>
        <taxon>Bacteria</taxon>
        <taxon>Pseudomonadati</taxon>
        <taxon>Pseudomonadota</taxon>
        <taxon>Alphaproteobacteria</taxon>
        <taxon>Sphingomonadales</taxon>
        <taxon>Sphingomonadaceae</taxon>
        <taxon>Sphingomonas</taxon>
    </lineage>
</organism>
<dbReference type="PANTHER" id="PTHR30427">
    <property type="entry name" value="TRANSCRIPTIONAL ACTIVATOR PROTEIN LYSR"/>
    <property type="match status" value="1"/>
</dbReference>
<name>A0A437M761_9SPHN</name>
<dbReference type="OrthoDB" id="8479870at2"/>
<evidence type="ECO:0000313" key="6">
    <source>
        <dbReference type="EMBL" id="RVT93489.1"/>
    </source>
</evidence>
<protein>
    <submittedName>
        <fullName evidence="6">LysR family transcriptional regulator</fullName>
    </submittedName>
</protein>
<dbReference type="PRINTS" id="PR00039">
    <property type="entry name" value="HTHLYSR"/>
</dbReference>
<dbReference type="SUPFAM" id="SSF46785">
    <property type="entry name" value="Winged helix' DNA-binding domain"/>
    <property type="match status" value="1"/>
</dbReference>
<dbReference type="Gene3D" id="3.40.190.290">
    <property type="match status" value="1"/>
</dbReference>
<keyword evidence="3" id="KW-0238">DNA-binding</keyword>
<dbReference type="InterPro" id="IPR036388">
    <property type="entry name" value="WH-like_DNA-bd_sf"/>
</dbReference>
<dbReference type="PROSITE" id="PS50931">
    <property type="entry name" value="HTH_LYSR"/>
    <property type="match status" value="1"/>
</dbReference>
<accession>A0A437M761</accession>
<comment type="caution">
    <text evidence="6">The sequence shown here is derived from an EMBL/GenBank/DDBJ whole genome shotgun (WGS) entry which is preliminary data.</text>
</comment>
<dbReference type="InterPro" id="IPR000847">
    <property type="entry name" value="LysR_HTH_N"/>
</dbReference>
<dbReference type="AlphaFoldDB" id="A0A437M761"/>
<evidence type="ECO:0000256" key="3">
    <source>
        <dbReference type="ARBA" id="ARBA00023125"/>
    </source>
</evidence>
<dbReference type="InterPro" id="IPR036390">
    <property type="entry name" value="WH_DNA-bd_sf"/>
</dbReference>
<evidence type="ECO:0000313" key="7">
    <source>
        <dbReference type="Proteomes" id="UP000282971"/>
    </source>
</evidence>
<dbReference type="InterPro" id="IPR005119">
    <property type="entry name" value="LysR_subst-bd"/>
</dbReference>
<dbReference type="Gene3D" id="1.10.10.10">
    <property type="entry name" value="Winged helix-like DNA-binding domain superfamily/Winged helix DNA-binding domain"/>
    <property type="match status" value="1"/>
</dbReference>
<dbReference type="Pfam" id="PF00126">
    <property type="entry name" value="HTH_1"/>
    <property type="match status" value="1"/>
</dbReference>
<gene>
    <name evidence="6" type="ORF">EOD43_06340</name>
</gene>
<dbReference type="Pfam" id="PF03466">
    <property type="entry name" value="LysR_substrate"/>
    <property type="match status" value="1"/>
</dbReference>
<dbReference type="EMBL" id="SACN01000001">
    <property type="protein sequence ID" value="RVT93489.1"/>
    <property type="molecule type" value="Genomic_DNA"/>
</dbReference>
<dbReference type="GO" id="GO:0043565">
    <property type="term" value="F:sequence-specific DNA binding"/>
    <property type="evidence" value="ECO:0007669"/>
    <property type="project" value="TreeGrafter"/>
</dbReference>
<keyword evidence="2" id="KW-0805">Transcription regulation</keyword>
<proteinExistence type="inferred from homology"/>
<dbReference type="RefSeq" id="WP_127744650.1">
    <property type="nucleotide sequence ID" value="NZ_SACN01000001.1"/>
</dbReference>
<dbReference type="SUPFAM" id="SSF53850">
    <property type="entry name" value="Periplasmic binding protein-like II"/>
    <property type="match status" value="1"/>
</dbReference>
<sequence>MPRQIYLRQVEAFQAVVERGSVVKASEQLHITQSAMSKLISNLEADTGLQLFDRSTGRLVPTADAMRLYEEVGRIFAGVSQVGYAIDTIRREEQGRLAIGCMPAFSGSFIPRATLRFLEERPNVYCSVHSLVSPWVIDWVVTKKLDIGLVNHLIDNPFVVREPFMEHPLVCVMPIGHPLSSREVVRPEDLRDVAFVTFSEPDVGRLVREMLDAHDVRPNILLVSNVASTLCEFVAGGLGVSLVHPLALSGLEHRVTVRRFEPAISLHYQLCYSADNRNAELVRRFAAIIRNVASDILDRIQ</sequence>
<feature type="domain" description="HTH lysR-type" evidence="5">
    <location>
        <begin position="5"/>
        <end position="62"/>
    </location>
</feature>
<dbReference type="Proteomes" id="UP000282971">
    <property type="component" value="Unassembled WGS sequence"/>
</dbReference>
<dbReference type="GO" id="GO:0010628">
    <property type="term" value="P:positive regulation of gene expression"/>
    <property type="evidence" value="ECO:0007669"/>
    <property type="project" value="TreeGrafter"/>
</dbReference>
<dbReference type="GO" id="GO:0003700">
    <property type="term" value="F:DNA-binding transcription factor activity"/>
    <property type="evidence" value="ECO:0007669"/>
    <property type="project" value="InterPro"/>
</dbReference>
<dbReference type="PANTHER" id="PTHR30427:SF1">
    <property type="entry name" value="TRANSCRIPTIONAL ACTIVATOR PROTEIN LYSR"/>
    <property type="match status" value="1"/>
</dbReference>
<evidence type="ECO:0000256" key="4">
    <source>
        <dbReference type="ARBA" id="ARBA00023163"/>
    </source>
</evidence>
<comment type="similarity">
    <text evidence="1">Belongs to the LysR transcriptional regulatory family.</text>
</comment>
<reference evidence="6 7" key="1">
    <citation type="submission" date="2019-01" db="EMBL/GenBank/DDBJ databases">
        <authorList>
            <person name="Chen W.-M."/>
        </authorList>
    </citation>
    <scope>NUCLEOTIDE SEQUENCE [LARGE SCALE GENOMIC DNA]</scope>
    <source>
        <strain evidence="6 7">CCP-7</strain>
    </source>
</reference>